<dbReference type="Pfam" id="PF00293">
    <property type="entry name" value="NUDIX"/>
    <property type="match status" value="1"/>
</dbReference>
<keyword evidence="6" id="KW-0378">Hydrolase</keyword>
<dbReference type="PROSITE" id="PS51462">
    <property type="entry name" value="NUDIX"/>
    <property type="match status" value="1"/>
</dbReference>
<dbReference type="InterPro" id="IPR000086">
    <property type="entry name" value="NUDIX_hydrolase_dom"/>
</dbReference>
<dbReference type="Pfam" id="PF09297">
    <property type="entry name" value="Zn_ribbon_NUD"/>
    <property type="match status" value="1"/>
</dbReference>
<accession>A0A553NH73</accession>
<gene>
    <name evidence="12" type="ORF">DNTS_004402</name>
</gene>
<evidence type="ECO:0000256" key="4">
    <source>
        <dbReference type="ARBA" id="ARBA00012381"/>
    </source>
</evidence>
<dbReference type="GO" id="GO:0035529">
    <property type="term" value="F:NADH pyrophosphatase activity"/>
    <property type="evidence" value="ECO:0007669"/>
    <property type="project" value="TreeGrafter"/>
</dbReference>
<dbReference type="Pfam" id="PF12796">
    <property type="entry name" value="Ank_2"/>
    <property type="match status" value="1"/>
</dbReference>
<dbReference type="InterPro" id="IPR036770">
    <property type="entry name" value="Ankyrin_rpt-contain_sf"/>
</dbReference>
<dbReference type="SUPFAM" id="SSF55811">
    <property type="entry name" value="Nudix"/>
    <property type="match status" value="1"/>
</dbReference>
<evidence type="ECO:0000313" key="13">
    <source>
        <dbReference type="Proteomes" id="UP000316079"/>
    </source>
</evidence>
<dbReference type="PROSITE" id="PS50088">
    <property type="entry name" value="ANK_REPEAT"/>
    <property type="match status" value="1"/>
</dbReference>
<name>A0A553NH73_9TELE</name>
<protein>
    <recommendedName>
        <fullName evidence="4">NAD(+) diphosphatase</fullName>
        <ecNumber evidence="4">3.6.1.22</ecNumber>
    </recommendedName>
</protein>
<dbReference type="GO" id="GO:0046872">
    <property type="term" value="F:metal ion binding"/>
    <property type="evidence" value="ECO:0007669"/>
    <property type="project" value="UniProtKB-KW"/>
</dbReference>
<keyword evidence="8" id="KW-0520">NAD</keyword>
<dbReference type="InterPro" id="IPR015797">
    <property type="entry name" value="NUDIX_hydrolase-like_dom_sf"/>
</dbReference>
<dbReference type="STRING" id="623744.A0A553NH73"/>
<sequence>MSVNSGVSSDLLQHFLDAASRGDSKKVTMMLKHRPELLNQRGERGWGALMLAARNGQLETAQILLKHRCDTSVMNSSGQTARDVALFWGHTHISRLLSSSEVPALSYKPIQECEVYFNRPVLDRMSQKRSDSTWISKKLTSPGSVFLLFDHLSPLVRSAESEEGQVHVCKLRSAAVQEIMENHQQKLLIFLGVQRHRESSLMKDHEDDDDDALIAWFAIGIEEDCEGFLKTQDPGCFFLQQAMPGLLRMSDEDAGQELRITRLLSKGSRDAGVVAQARSVLAWHSRYQFCPTCGSKTKVEDSGYKRTCLKAACSSLQGIHNTSYPRVDPVVIMLVLHPDGNQCLLGRKKVFPPGMFSCLAGFVEPGESIEAAVRREVQEESSVQVPDGTLITSSLFILILATYILSINLVLQVGAVQYLCSQVWPMPSCLMIGCICVAMTMEINPDQDEIEEARWFTRQQVIEALVKDKRAVFSTPPNQTVAHQLIKHWIGFNSNL</sequence>
<dbReference type="EC" id="3.6.1.22" evidence="4"/>
<comment type="cofactor">
    <cofactor evidence="2">
        <name>Zn(2+)</name>
        <dbReference type="ChEBI" id="CHEBI:29105"/>
    </cofactor>
</comment>
<evidence type="ECO:0000313" key="12">
    <source>
        <dbReference type="EMBL" id="TRY64796.1"/>
    </source>
</evidence>
<keyword evidence="5" id="KW-0479">Metal-binding</keyword>
<dbReference type="InterPro" id="IPR050241">
    <property type="entry name" value="NAD-cap_RNA_hydrolase_NudC"/>
</dbReference>
<dbReference type="CDD" id="cd03429">
    <property type="entry name" value="NUDIX_NADH_pyrophosphatase_Nudt13"/>
    <property type="match status" value="1"/>
</dbReference>
<dbReference type="Gene3D" id="1.25.40.20">
    <property type="entry name" value="Ankyrin repeat-containing domain"/>
    <property type="match status" value="1"/>
</dbReference>
<proteinExistence type="inferred from homology"/>
<dbReference type="Proteomes" id="UP000316079">
    <property type="component" value="Unassembled WGS sequence"/>
</dbReference>
<comment type="catalytic activity">
    <reaction evidence="9">
        <text>a 5'-end NAD(+)-phospho-ribonucleoside in mRNA + H2O = a 5'-end phospho-adenosine-phospho-ribonucleoside in mRNA + beta-nicotinamide D-ribonucleotide + 2 H(+)</text>
        <dbReference type="Rhea" id="RHEA:60876"/>
        <dbReference type="Rhea" id="RHEA-COMP:15698"/>
        <dbReference type="Rhea" id="RHEA-COMP:15719"/>
        <dbReference type="ChEBI" id="CHEBI:14649"/>
        <dbReference type="ChEBI" id="CHEBI:15377"/>
        <dbReference type="ChEBI" id="CHEBI:15378"/>
        <dbReference type="ChEBI" id="CHEBI:144029"/>
        <dbReference type="ChEBI" id="CHEBI:144051"/>
    </reaction>
    <physiologicalReaction direction="left-to-right" evidence="9">
        <dbReference type="Rhea" id="RHEA:60877"/>
    </physiologicalReaction>
</comment>
<keyword evidence="13" id="KW-1185">Reference proteome</keyword>
<dbReference type="GO" id="GO:0005829">
    <property type="term" value="C:cytosol"/>
    <property type="evidence" value="ECO:0007669"/>
    <property type="project" value="TreeGrafter"/>
</dbReference>
<comment type="similarity">
    <text evidence="3">Belongs to the Nudix hydrolase family. NudC subfamily.</text>
</comment>
<dbReference type="PANTHER" id="PTHR42904:SF6">
    <property type="entry name" value="NAD-CAPPED RNA HYDROLASE NUDT12"/>
    <property type="match status" value="1"/>
</dbReference>
<evidence type="ECO:0000256" key="9">
    <source>
        <dbReference type="ARBA" id="ARBA00023679"/>
    </source>
</evidence>
<evidence type="ECO:0000256" key="10">
    <source>
        <dbReference type="PROSITE-ProRule" id="PRU00023"/>
    </source>
</evidence>
<evidence type="ECO:0000256" key="2">
    <source>
        <dbReference type="ARBA" id="ARBA00001947"/>
    </source>
</evidence>
<dbReference type="Gene3D" id="3.90.79.10">
    <property type="entry name" value="Nucleoside Triphosphate Pyrophosphohydrolase"/>
    <property type="match status" value="1"/>
</dbReference>
<dbReference type="SUPFAM" id="SSF48403">
    <property type="entry name" value="Ankyrin repeat"/>
    <property type="match status" value="1"/>
</dbReference>
<organism evidence="12 13">
    <name type="scientific">Danionella cerebrum</name>
    <dbReference type="NCBI Taxonomy" id="2873325"/>
    <lineage>
        <taxon>Eukaryota</taxon>
        <taxon>Metazoa</taxon>
        <taxon>Chordata</taxon>
        <taxon>Craniata</taxon>
        <taxon>Vertebrata</taxon>
        <taxon>Euteleostomi</taxon>
        <taxon>Actinopterygii</taxon>
        <taxon>Neopterygii</taxon>
        <taxon>Teleostei</taxon>
        <taxon>Ostariophysi</taxon>
        <taxon>Cypriniformes</taxon>
        <taxon>Danionidae</taxon>
        <taxon>Danioninae</taxon>
        <taxon>Danionella</taxon>
    </lineage>
</organism>
<evidence type="ECO:0000256" key="7">
    <source>
        <dbReference type="ARBA" id="ARBA00022842"/>
    </source>
</evidence>
<dbReference type="AlphaFoldDB" id="A0A553NH73"/>
<feature type="domain" description="Nudix hydrolase" evidence="11">
    <location>
        <begin position="325"/>
        <end position="478"/>
    </location>
</feature>
<dbReference type="EMBL" id="SRMA01026967">
    <property type="protein sequence ID" value="TRY64796.1"/>
    <property type="molecule type" value="Genomic_DNA"/>
</dbReference>
<dbReference type="GO" id="GO:0005777">
    <property type="term" value="C:peroxisome"/>
    <property type="evidence" value="ECO:0007669"/>
    <property type="project" value="TreeGrafter"/>
</dbReference>
<reference evidence="12 13" key="1">
    <citation type="journal article" date="2019" name="Sci. Data">
        <title>Hybrid genome assembly and annotation of Danionella translucida.</title>
        <authorList>
            <person name="Kadobianskyi M."/>
            <person name="Schulze L."/>
            <person name="Schuelke M."/>
            <person name="Judkewitz B."/>
        </authorList>
    </citation>
    <scope>NUCLEOTIDE SEQUENCE [LARGE SCALE GENOMIC DNA]</scope>
    <source>
        <strain evidence="12 13">Bolton</strain>
    </source>
</reference>
<keyword evidence="10" id="KW-0040">ANK repeat</keyword>
<comment type="cofactor">
    <cofactor evidence="1">
        <name>Mg(2+)</name>
        <dbReference type="ChEBI" id="CHEBI:18420"/>
    </cofactor>
</comment>
<dbReference type="Gene3D" id="3.90.79.20">
    <property type="match status" value="1"/>
</dbReference>
<comment type="caution">
    <text evidence="12">The sequence shown here is derived from an EMBL/GenBank/DDBJ whole genome shotgun (WGS) entry which is preliminary data.</text>
</comment>
<dbReference type="PANTHER" id="PTHR42904">
    <property type="entry name" value="NUDIX HYDROLASE, NUDC SUBFAMILY"/>
    <property type="match status" value="1"/>
</dbReference>
<evidence type="ECO:0000256" key="5">
    <source>
        <dbReference type="ARBA" id="ARBA00022723"/>
    </source>
</evidence>
<evidence type="ECO:0000256" key="3">
    <source>
        <dbReference type="ARBA" id="ARBA00009595"/>
    </source>
</evidence>
<dbReference type="GO" id="GO:0019677">
    <property type="term" value="P:NAD+ catabolic process"/>
    <property type="evidence" value="ECO:0007669"/>
    <property type="project" value="TreeGrafter"/>
</dbReference>
<feature type="repeat" description="ANK" evidence="10">
    <location>
        <begin position="44"/>
        <end position="76"/>
    </location>
</feature>
<dbReference type="InterPro" id="IPR002110">
    <property type="entry name" value="Ankyrin_rpt"/>
</dbReference>
<evidence type="ECO:0000256" key="1">
    <source>
        <dbReference type="ARBA" id="ARBA00001946"/>
    </source>
</evidence>
<evidence type="ECO:0000259" key="11">
    <source>
        <dbReference type="PROSITE" id="PS51462"/>
    </source>
</evidence>
<evidence type="ECO:0000256" key="6">
    <source>
        <dbReference type="ARBA" id="ARBA00022801"/>
    </source>
</evidence>
<keyword evidence="7" id="KW-0460">Magnesium</keyword>
<dbReference type="InterPro" id="IPR049734">
    <property type="entry name" value="NudC-like_C"/>
</dbReference>
<evidence type="ECO:0000256" key="8">
    <source>
        <dbReference type="ARBA" id="ARBA00023027"/>
    </source>
</evidence>
<dbReference type="GO" id="GO:0006742">
    <property type="term" value="P:NADP+ catabolic process"/>
    <property type="evidence" value="ECO:0007669"/>
    <property type="project" value="TreeGrafter"/>
</dbReference>
<dbReference type="OrthoDB" id="10249612at2759"/>
<dbReference type="InterPro" id="IPR015376">
    <property type="entry name" value="Znr_NADH_PPase"/>
</dbReference>